<dbReference type="PANTHER" id="PTHR22706:SF1">
    <property type="entry name" value="ASSEMBLY FACTOR FOR SPINDLE MICROTUBULES"/>
    <property type="match status" value="1"/>
</dbReference>
<dbReference type="GO" id="GO:0005634">
    <property type="term" value="C:nucleus"/>
    <property type="evidence" value="ECO:0007669"/>
    <property type="project" value="UniProtKB-SubCell"/>
</dbReference>
<dbReference type="PROSITE" id="PS50021">
    <property type="entry name" value="CH"/>
    <property type="match status" value="2"/>
</dbReference>
<keyword evidence="9" id="KW-0175">Coiled coil</keyword>
<keyword evidence="15" id="KW-1185">Reference proteome</keyword>
<dbReference type="GO" id="GO:0000278">
    <property type="term" value="P:mitotic cell cycle"/>
    <property type="evidence" value="ECO:0007669"/>
    <property type="project" value="TreeGrafter"/>
</dbReference>
<feature type="domain" description="Calponin-homology (CH)" evidence="13">
    <location>
        <begin position="902"/>
        <end position="1038"/>
    </location>
</feature>
<dbReference type="SMART" id="SM00015">
    <property type="entry name" value="IQ"/>
    <property type="match status" value="6"/>
</dbReference>
<dbReference type="FunFam" id="1.10.418.10:FF:000051">
    <property type="entry name" value="Abnormal spindle-like microcephaly-associated protein homolog"/>
    <property type="match status" value="1"/>
</dbReference>
<protein>
    <submittedName>
        <fullName evidence="14">Assembly factor for spindle microtubules</fullName>
    </submittedName>
</protein>
<dbReference type="Pfam" id="PF00307">
    <property type="entry name" value="CH"/>
    <property type="match status" value="1"/>
</dbReference>
<dbReference type="PANTHER" id="PTHR22706">
    <property type="entry name" value="ASSEMBLY FACTOR FOR SPINDLE MICROTUBULES"/>
    <property type="match status" value="1"/>
</dbReference>
<dbReference type="SUPFAM" id="SSF47576">
    <property type="entry name" value="Calponin-homology domain, CH-domain"/>
    <property type="match status" value="1"/>
</dbReference>
<proteinExistence type="predicted"/>
<keyword evidence="8" id="KW-0112">Calmodulin-binding</keyword>
<keyword evidence="11" id="KW-0131">Cell cycle</keyword>
<dbReference type="GO" id="GO:0051295">
    <property type="term" value="P:establishment of meiotic spindle localization"/>
    <property type="evidence" value="ECO:0007669"/>
    <property type="project" value="TreeGrafter"/>
</dbReference>
<evidence type="ECO:0000256" key="4">
    <source>
        <dbReference type="ARBA" id="ARBA00022553"/>
    </source>
</evidence>
<evidence type="ECO:0000256" key="9">
    <source>
        <dbReference type="ARBA" id="ARBA00023054"/>
    </source>
</evidence>
<reference evidence="14 15" key="1">
    <citation type="journal article" date="2020" name="Nature">
        <title>Six reference-quality genomes reveal evolution of bat adaptations.</title>
        <authorList>
            <person name="Jebb D."/>
            <person name="Huang Z."/>
            <person name="Pippel M."/>
            <person name="Hughes G.M."/>
            <person name="Lavrichenko K."/>
            <person name="Devanna P."/>
            <person name="Winkler S."/>
            <person name="Jermiin L.S."/>
            <person name="Skirmuntt E.C."/>
            <person name="Katzourakis A."/>
            <person name="Burkitt-Gray L."/>
            <person name="Ray D.A."/>
            <person name="Sullivan K.A.M."/>
            <person name="Roscito J.G."/>
            <person name="Kirilenko B.M."/>
            <person name="Davalos L.M."/>
            <person name="Corthals A.P."/>
            <person name="Power M.L."/>
            <person name="Jones G."/>
            <person name="Ransome R.D."/>
            <person name="Dechmann D.K.N."/>
            <person name="Locatelli A.G."/>
            <person name="Puechmaille S.J."/>
            <person name="Fedrigo O."/>
            <person name="Jarvis E.D."/>
            <person name="Hiller M."/>
            <person name="Vernes S.C."/>
            <person name="Myers E.W."/>
            <person name="Teeling E.C."/>
        </authorList>
    </citation>
    <scope>NUCLEOTIDE SEQUENCE [LARGE SCALE GENOMIC DNA]</scope>
    <source>
        <strain evidence="14">MMolMol1</strain>
        <tissue evidence="14">Muscle</tissue>
    </source>
</reference>
<dbReference type="InterPro" id="IPR001715">
    <property type="entry name" value="CH_dom"/>
</dbReference>
<keyword evidence="3" id="KW-0963">Cytoplasm</keyword>
<comment type="subcellular location">
    <subcellularLocation>
        <location evidence="2">Cytoplasm</location>
    </subcellularLocation>
    <subcellularLocation>
        <location evidence="1">Nucleus</location>
    </subcellularLocation>
</comment>
<dbReference type="CDD" id="cd21223">
    <property type="entry name" value="CH_ASPM_rpt1"/>
    <property type="match status" value="1"/>
</dbReference>
<sequence length="1754" mass="199459">MATRRRGGDASPTERGPPPLLVLSHFCPRPFLCFGDVRPGASRTLPLAVLNPNAEAAAVTLPRGPAAERGFQVWPRAFELQPKEKIVISINWTPLKEGRIREIVTFLVNDILKHEVIVLGNAEGPKKKKRSLWDTINKKKVSASSNHKKRISNTQNVNKTFSVSQKVDRVRSPLQACENLGGREGGCSPTENNSLILEENKIPISPISPTFKECHGDTSLPLCVRRSTAYSSLDAHENGELWQLGSAHISEDFNEKVITGTSINIINGQMEEGSKLILSPNCSSTLNLMQSHGDFLSPDSFVKNSQAVTTELEPVPCISSDAFLKGNSRSMHLESKTVHEIYQTILSPDSFLKDNYGPNRELESESVNPIVSPNQFVKDNMPYISISQQICKLSPLAKENSQASQSLQGQRKSEVLLCIPECQGSNSPKAIFEEPKALEMKTNRYSFTKQNQPKFSAVQDIPGHSHNTQLKKRPILSATVTKSKPAGTRENKTEASKPKARRCLRSVAGEGEETADNPEEKDAFHSCLPVIDPVVSRSKDCKKVVTPSSQTPFIARKRKSEGDRRDANVIPVVEHTEEQEAKRLHFPPGESETSAAKKTKMLVTPVPQHVSKRGRTNLKKKTDSLAYRTPNSKTNQRTQRIVPVAQSSLTLIKRLKTGIPRHPMPFAAKNMFYDERWKEKQQQGFTWWLNFILTPDDFTVKTNVSEVNAATLVLGAESQHKLSVPRAPTKDEMSLRAYTARCRLNRLRRAACRLFTSEKMVMAIRKLETEIEARRLTVRKDRHLWKDVGERQKVLNWLLSYHPLWLRIGLETVFGELLALEDNSDVTGMAVFILNRLLWNPDIAAEYRHPSVPHLYRDGHEEALSKFTLKKLLLLVCFLDHAKISRLIDHDPCLFCKDAEFKTSKDILLAFSRDFLSGEGDLSRHLSWLGLPVSHVQTALDEFDFAVTNLAVDLQCGVRLVRTMELLTRSWDLSKQLRIPAISRLQKMHNVDLALQVLRSRGVELNDEHGNAILSKDIVDRHREKTLALLWKIALAFQVDISVNLDELKEEINFLKRTWKTKAASAFSRHSDAVLSKKTDTRQGGPCEHSESIRLLMEWVNAVCAFYHKQVENFTVSFSDGRVLCYLIHHYHPCCVPLDAICQRTTQTVECAQTGSVVLNSSSESDESSLDLSLKALGHENTPELHKELLENEKKNFQLVRSAVRELGGIPAMIQHSDMSNTIPDEKVVITYLSFLCARLLDLRRETRAARLIQVAWRKYRLTADLRRHQERDKAARIIQSAVISFLTKRRLKKEADAALVIQKYWRRLLGRRKVSMLKKDNLEKVQNKSALVIQAVWRRYKARKYACEVKAACKIQAWYRCWKARQEYLAVLGAVRAIQGCFRAKQTRTRFLNVRASTIIVQRRWRAILSGRVAHEHFLMMKRWFRTRLQLKRFMQICHSVINIQHEAQQRLGQRDRDRAAAVIQRAVRRFLLRKRRERAAGGIVRLQALWRGYSWRKKNDCTEIRAIRRSLQIINEEIREEDKLCKRTAFALHHLLTYKHLSAVLEALKHLEVVTRLSPLCCESMAQSGAIAKIFVLIRSCNRSVPCMEVVSLAVQVLLHVAKYEETTSAVYGVDLCVDTLLELLKTYREKPGDRVADKSGSIFTRTCCLLAVLLKATDRASDVRNRSKVVDCVYSIYKLTARKHKISTERILRKQNKNSSISIPTIPETPVRTSMVARLKPDWVLRRDNVEEITNPLQAVQMVMDTLGIPY</sequence>
<feature type="domain" description="Calponin-homology (CH)" evidence="13">
    <location>
        <begin position="1090"/>
        <end position="1241"/>
    </location>
</feature>
<dbReference type="Gene3D" id="1.20.5.190">
    <property type="match status" value="3"/>
</dbReference>
<dbReference type="SMART" id="SM00033">
    <property type="entry name" value="CH"/>
    <property type="match status" value="2"/>
</dbReference>
<dbReference type="GO" id="GO:0007051">
    <property type="term" value="P:spindle organization"/>
    <property type="evidence" value="ECO:0007669"/>
    <property type="project" value="TreeGrafter"/>
</dbReference>
<evidence type="ECO:0000259" key="13">
    <source>
        <dbReference type="PROSITE" id="PS50021"/>
    </source>
</evidence>
<evidence type="ECO:0000256" key="5">
    <source>
        <dbReference type="ARBA" id="ARBA00022618"/>
    </source>
</evidence>
<dbReference type="InterPro" id="IPR000048">
    <property type="entry name" value="IQ_motif_EF-hand-BS"/>
</dbReference>
<dbReference type="InParanoid" id="A0A7J8BMR7"/>
<dbReference type="InterPro" id="IPR051185">
    <property type="entry name" value="ASPM"/>
</dbReference>
<dbReference type="Pfam" id="PF15780">
    <property type="entry name" value="ASH"/>
    <property type="match status" value="1"/>
</dbReference>
<evidence type="ECO:0000256" key="3">
    <source>
        <dbReference type="ARBA" id="ARBA00022490"/>
    </source>
</evidence>
<dbReference type="FunFam" id="2.60.40.10:FF:001429">
    <property type="entry name" value="Abnormal spindle-like microcephaly-associated protein homolog"/>
    <property type="match status" value="1"/>
</dbReference>
<dbReference type="Pfam" id="PF00612">
    <property type="entry name" value="IQ"/>
    <property type="match status" value="4"/>
</dbReference>
<dbReference type="GO" id="GO:0051301">
    <property type="term" value="P:cell division"/>
    <property type="evidence" value="ECO:0007669"/>
    <property type="project" value="UniProtKB-KW"/>
</dbReference>
<dbReference type="PROSITE" id="PS50096">
    <property type="entry name" value="IQ"/>
    <property type="match status" value="3"/>
</dbReference>
<evidence type="ECO:0000256" key="12">
    <source>
        <dbReference type="SAM" id="MobiDB-lite"/>
    </source>
</evidence>
<dbReference type="Gene3D" id="1.10.418.10">
    <property type="entry name" value="Calponin-like domain"/>
    <property type="match status" value="2"/>
</dbReference>
<evidence type="ECO:0000313" key="15">
    <source>
        <dbReference type="Proteomes" id="UP000550707"/>
    </source>
</evidence>
<dbReference type="CDD" id="cd23767">
    <property type="entry name" value="IQCD"/>
    <property type="match status" value="2"/>
</dbReference>
<dbReference type="InterPro" id="IPR031549">
    <property type="entry name" value="ASH"/>
</dbReference>
<evidence type="ECO:0000256" key="10">
    <source>
        <dbReference type="ARBA" id="ARBA00023242"/>
    </source>
</evidence>
<gene>
    <name evidence="14" type="ORF">HJG59_001120</name>
</gene>
<evidence type="ECO:0000256" key="11">
    <source>
        <dbReference type="ARBA" id="ARBA00023306"/>
    </source>
</evidence>
<dbReference type="Proteomes" id="UP000550707">
    <property type="component" value="Unassembled WGS sequence"/>
</dbReference>
<dbReference type="GO" id="GO:0005737">
    <property type="term" value="C:cytoplasm"/>
    <property type="evidence" value="ECO:0007669"/>
    <property type="project" value="UniProtKB-SubCell"/>
</dbReference>
<organism evidence="14 15">
    <name type="scientific">Molossus molossus</name>
    <name type="common">Pallas' mastiff bat</name>
    <name type="synonym">Vespertilio molossus</name>
    <dbReference type="NCBI Taxonomy" id="27622"/>
    <lineage>
        <taxon>Eukaryota</taxon>
        <taxon>Metazoa</taxon>
        <taxon>Chordata</taxon>
        <taxon>Craniata</taxon>
        <taxon>Vertebrata</taxon>
        <taxon>Euteleostomi</taxon>
        <taxon>Mammalia</taxon>
        <taxon>Eutheria</taxon>
        <taxon>Laurasiatheria</taxon>
        <taxon>Chiroptera</taxon>
        <taxon>Yangochiroptera</taxon>
        <taxon>Molossidae</taxon>
        <taxon>Molossus</taxon>
    </lineage>
</organism>
<accession>A0A7J8BMR7</accession>
<keyword evidence="5" id="KW-0132">Cell division</keyword>
<dbReference type="InterPro" id="IPR036872">
    <property type="entry name" value="CH_dom_sf"/>
</dbReference>
<evidence type="ECO:0000256" key="6">
    <source>
        <dbReference type="ARBA" id="ARBA00022737"/>
    </source>
</evidence>
<keyword evidence="6" id="KW-0677">Repeat</keyword>
<evidence type="ECO:0000256" key="7">
    <source>
        <dbReference type="ARBA" id="ARBA00022776"/>
    </source>
</evidence>
<comment type="caution">
    <text evidence="14">The sequence shown here is derived from an EMBL/GenBank/DDBJ whole genome shotgun (WGS) entry which is preliminary data.</text>
</comment>
<dbReference type="EMBL" id="JACASF010000023">
    <property type="protein sequence ID" value="KAF6399570.1"/>
    <property type="molecule type" value="Genomic_DNA"/>
</dbReference>
<dbReference type="GO" id="GO:0005516">
    <property type="term" value="F:calmodulin binding"/>
    <property type="evidence" value="ECO:0007669"/>
    <property type="project" value="UniProtKB-KW"/>
</dbReference>
<evidence type="ECO:0000256" key="2">
    <source>
        <dbReference type="ARBA" id="ARBA00004496"/>
    </source>
</evidence>
<feature type="region of interest" description="Disordered" evidence="12">
    <location>
        <begin position="481"/>
        <end position="501"/>
    </location>
</feature>
<dbReference type="CDD" id="cd21224">
    <property type="entry name" value="CH_ASPM_rpt2"/>
    <property type="match status" value="1"/>
</dbReference>
<dbReference type="GO" id="GO:0000922">
    <property type="term" value="C:spindle pole"/>
    <property type="evidence" value="ECO:0007669"/>
    <property type="project" value="TreeGrafter"/>
</dbReference>
<keyword evidence="4" id="KW-0597">Phosphoprotein</keyword>
<name>A0A7J8BMR7_MOLMO</name>
<keyword evidence="7" id="KW-0498">Mitosis</keyword>
<keyword evidence="10" id="KW-0539">Nucleus</keyword>
<evidence type="ECO:0000256" key="8">
    <source>
        <dbReference type="ARBA" id="ARBA00022860"/>
    </source>
</evidence>
<evidence type="ECO:0000256" key="1">
    <source>
        <dbReference type="ARBA" id="ARBA00004123"/>
    </source>
</evidence>
<feature type="compositionally biased region" description="Basic and acidic residues" evidence="12">
    <location>
        <begin position="487"/>
        <end position="497"/>
    </location>
</feature>
<evidence type="ECO:0000313" key="14">
    <source>
        <dbReference type="EMBL" id="KAF6399570.1"/>
    </source>
</evidence>
<dbReference type="SUPFAM" id="SSF52540">
    <property type="entry name" value="P-loop containing nucleoside triphosphate hydrolases"/>
    <property type="match status" value="1"/>
</dbReference>
<dbReference type="InterPro" id="IPR027417">
    <property type="entry name" value="P-loop_NTPase"/>
</dbReference>